<evidence type="ECO:0000313" key="3">
    <source>
        <dbReference type="EMBL" id="MBI2677522.1"/>
    </source>
</evidence>
<keyword evidence="1" id="KW-0802">TPR repeat</keyword>
<organism evidence="3 4">
    <name type="scientific">Candidatus Korobacter versatilis</name>
    <dbReference type="NCBI Taxonomy" id="658062"/>
    <lineage>
        <taxon>Bacteria</taxon>
        <taxon>Pseudomonadati</taxon>
        <taxon>Acidobacteriota</taxon>
        <taxon>Terriglobia</taxon>
        <taxon>Terriglobales</taxon>
        <taxon>Candidatus Korobacteraceae</taxon>
        <taxon>Candidatus Korobacter</taxon>
    </lineage>
</organism>
<dbReference type="PANTHER" id="PTHR12558:SF13">
    <property type="entry name" value="CELL DIVISION CYCLE PROTEIN 27 HOMOLOG"/>
    <property type="match status" value="1"/>
</dbReference>
<dbReference type="EMBL" id="JACPNR010000004">
    <property type="protein sequence ID" value="MBI2677522.1"/>
    <property type="molecule type" value="Genomic_DNA"/>
</dbReference>
<gene>
    <name evidence="3" type="ORF">HYX28_01930</name>
</gene>
<dbReference type="Gene3D" id="1.25.40.10">
    <property type="entry name" value="Tetratricopeptide repeat domain"/>
    <property type="match status" value="4"/>
</dbReference>
<keyword evidence="2" id="KW-0732">Signal</keyword>
<sequence>MDANKLISTGLALCLLASAAGAQSSGATVRHRRVAEEQPGTSALVRQAEAALDKQDYATAEQKLKEATATTPNDFQAWFYLGHVYSQTQRPDAAIDAYRHSIAAKPDVFESNLNLGLLLARKNEPDAEKYLRAATQLTPTAKVEDGKARAWLSLARVLEGTKPDDALASYGEAAKLRPQDPDVHVEMGALLERQKKHAEAAAEFRQALALDPKSGEALAGLVNVSTAQKDFAGAEAMLRKYLEADPTNARAHLQLGRLLAARKKYPEAIAELEGAAPADPLLARELASLYSAGGQWEKAAPLYERLVQQQPRDAELRRVYGVALLHQKRYAEAQQQLLLALKTDPKLTDAYGDLAVAAADNKNYQLSLQALDARAIYLPESPATLYLRATNLDNLRLFKEASEYYKTFLEAAGGQFPDMEWKARHRLKAIDPKSR</sequence>
<feature type="repeat" description="TPR" evidence="1">
    <location>
        <begin position="181"/>
        <end position="214"/>
    </location>
</feature>
<feature type="repeat" description="TPR" evidence="1">
    <location>
        <begin position="75"/>
        <end position="108"/>
    </location>
</feature>
<evidence type="ECO:0000256" key="2">
    <source>
        <dbReference type="SAM" id="SignalP"/>
    </source>
</evidence>
<name>A0A932A6L6_9BACT</name>
<evidence type="ECO:0000256" key="1">
    <source>
        <dbReference type="PROSITE-ProRule" id="PRU00339"/>
    </source>
</evidence>
<reference evidence="3" key="1">
    <citation type="submission" date="2020-07" db="EMBL/GenBank/DDBJ databases">
        <title>Huge and variable diversity of episymbiotic CPR bacteria and DPANN archaea in groundwater ecosystems.</title>
        <authorList>
            <person name="He C.Y."/>
            <person name="Keren R."/>
            <person name="Whittaker M."/>
            <person name="Farag I.F."/>
            <person name="Doudna J."/>
            <person name="Cate J.H.D."/>
            <person name="Banfield J.F."/>
        </authorList>
    </citation>
    <scope>NUCLEOTIDE SEQUENCE</scope>
    <source>
        <strain evidence="3">NC_groundwater_580_Pr5_B-0.1um_64_19</strain>
    </source>
</reference>
<dbReference type="InterPro" id="IPR011990">
    <property type="entry name" value="TPR-like_helical_dom_sf"/>
</dbReference>
<comment type="caution">
    <text evidence="3">The sequence shown here is derived from an EMBL/GenBank/DDBJ whole genome shotgun (WGS) entry which is preliminary data.</text>
</comment>
<protein>
    <submittedName>
        <fullName evidence="3">Tetratricopeptide repeat protein</fullName>
    </submittedName>
</protein>
<dbReference type="SMART" id="SM00028">
    <property type="entry name" value="TPR"/>
    <property type="match status" value="10"/>
</dbReference>
<dbReference type="Proteomes" id="UP000779809">
    <property type="component" value="Unassembled WGS sequence"/>
</dbReference>
<dbReference type="SUPFAM" id="SSF48452">
    <property type="entry name" value="TPR-like"/>
    <property type="match status" value="2"/>
</dbReference>
<feature type="signal peptide" evidence="2">
    <location>
        <begin position="1"/>
        <end position="22"/>
    </location>
</feature>
<dbReference type="Pfam" id="PF13432">
    <property type="entry name" value="TPR_16"/>
    <property type="match status" value="4"/>
</dbReference>
<dbReference type="PROSITE" id="PS50005">
    <property type="entry name" value="TPR"/>
    <property type="match status" value="3"/>
</dbReference>
<dbReference type="PANTHER" id="PTHR12558">
    <property type="entry name" value="CELL DIVISION CYCLE 16,23,27"/>
    <property type="match status" value="1"/>
</dbReference>
<feature type="repeat" description="TPR" evidence="1">
    <location>
        <begin position="280"/>
        <end position="313"/>
    </location>
</feature>
<feature type="chain" id="PRO_5038049134" evidence="2">
    <location>
        <begin position="23"/>
        <end position="435"/>
    </location>
</feature>
<proteinExistence type="predicted"/>
<accession>A0A932A6L6</accession>
<dbReference type="InterPro" id="IPR019734">
    <property type="entry name" value="TPR_rpt"/>
</dbReference>
<evidence type="ECO:0000313" key="4">
    <source>
        <dbReference type="Proteomes" id="UP000779809"/>
    </source>
</evidence>
<dbReference type="AlphaFoldDB" id="A0A932A6L6"/>